<gene>
    <name evidence="1" type="ORF">E7Z57_00675</name>
</gene>
<protein>
    <recommendedName>
        <fullName evidence="3">Lipoprotein</fullName>
    </recommendedName>
</protein>
<dbReference type="EMBL" id="CP039339">
    <property type="protein sequence ID" value="QCX47755.1"/>
    <property type="molecule type" value="Genomic_DNA"/>
</dbReference>
<dbReference type="Proteomes" id="UP000310553">
    <property type="component" value="Chromosome"/>
</dbReference>
<evidence type="ECO:0008006" key="3">
    <source>
        <dbReference type="Google" id="ProtNLM"/>
    </source>
</evidence>
<name>A0AA92E9K5_RALSL</name>
<reference evidence="1 2" key="1">
    <citation type="submission" date="2019-04" db="EMBL/GenBank/DDBJ databases">
        <title>Complete Genome of UW386 and Higher Quality Genome of UW700.</title>
        <authorList>
            <person name="Jacobs J."/>
            <person name="Perez A."/>
            <person name="Steidl O."/>
            <person name="Allen C."/>
        </authorList>
    </citation>
    <scope>NUCLEOTIDE SEQUENCE [LARGE SCALE GENOMIC DNA]</scope>
    <source>
        <strain evidence="1 2">UW386</strain>
    </source>
</reference>
<dbReference type="PROSITE" id="PS51257">
    <property type="entry name" value="PROKAR_LIPOPROTEIN"/>
    <property type="match status" value="1"/>
</dbReference>
<evidence type="ECO:0000313" key="1">
    <source>
        <dbReference type="EMBL" id="QCX47755.1"/>
    </source>
</evidence>
<proteinExistence type="predicted"/>
<organism evidence="1 2">
    <name type="scientific">Ralstonia solanacearum</name>
    <name type="common">Pseudomonas solanacearum</name>
    <dbReference type="NCBI Taxonomy" id="305"/>
    <lineage>
        <taxon>Bacteria</taxon>
        <taxon>Pseudomonadati</taxon>
        <taxon>Pseudomonadota</taxon>
        <taxon>Betaproteobacteria</taxon>
        <taxon>Burkholderiales</taxon>
        <taxon>Burkholderiaceae</taxon>
        <taxon>Ralstonia</taxon>
        <taxon>Ralstonia solanacearum species complex</taxon>
    </lineage>
</organism>
<evidence type="ECO:0000313" key="2">
    <source>
        <dbReference type="Proteomes" id="UP000310553"/>
    </source>
</evidence>
<accession>A0AA92E9K5</accession>
<sequence length="96" mass="10061">MRLVAAAFVVVVLAGCQSVSPVTPAGSGNYMVGASVHGGFASWAEVKALTLNRATEYCDNQGKDMVAIDSATHGSRGWTPQDAELTFRCVDRARAS</sequence>
<dbReference type="AlphaFoldDB" id="A0AA92E9K5"/>